<evidence type="ECO:0000313" key="2">
    <source>
        <dbReference type="Proteomes" id="UP000530928"/>
    </source>
</evidence>
<name>A0A7W0CTH2_9ACTN</name>
<evidence type="ECO:0000313" key="1">
    <source>
        <dbReference type="EMBL" id="MBA2897021.1"/>
    </source>
</evidence>
<dbReference type="RefSeq" id="WP_181615746.1">
    <property type="nucleotide sequence ID" value="NZ_BAABAM010000010.1"/>
</dbReference>
<keyword evidence="2" id="KW-1185">Reference proteome</keyword>
<dbReference type="Proteomes" id="UP000530928">
    <property type="component" value="Unassembled WGS sequence"/>
</dbReference>
<sequence>MCSTCEGVLPADHPEAFTPERAHLIMAHGYCSCRADDVVPAQADSPPAVDSLSIAAS</sequence>
<dbReference type="EMBL" id="JACDUR010000010">
    <property type="protein sequence ID" value="MBA2897021.1"/>
    <property type="molecule type" value="Genomic_DNA"/>
</dbReference>
<proteinExistence type="predicted"/>
<organism evidence="1 2">
    <name type="scientific">Nonomuraea soli</name>
    <dbReference type="NCBI Taxonomy" id="1032476"/>
    <lineage>
        <taxon>Bacteria</taxon>
        <taxon>Bacillati</taxon>
        <taxon>Actinomycetota</taxon>
        <taxon>Actinomycetes</taxon>
        <taxon>Streptosporangiales</taxon>
        <taxon>Streptosporangiaceae</taxon>
        <taxon>Nonomuraea</taxon>
    </lineage>
</organism>
<comment type="caution">
    <text evidence="1">The sequence shown here is derived from an EMBL/GenBank/DDBJ whole genome shotgun (WGS) entry which is preliminary data.</text>
</comment>
<reference evidence="1 2" key="1">
    <citation type="submission" date="2020-07" db="EMBL/GenBank/DDBJ databases">
        <title>Genomic Encyclopedia of Type Strains, Phase IV (KMG-IV): sequencing the most valuable type-strain genomes for metagenomic binning, comparative biology and taxonomic classification.</title>
        <authorList>
            <person name="Goeker M."/>
        </authorList>
    </citation>
    <scope>NUCLEOTIDE SEQUENCE [LARGE SCALE GENOMIC DNA]</scope>
    <source>
        <strain evidence="1 2">DSM 45533</strain>
    </source>
</reference>
<gene>
    <name evidence="1" type="ORF">HNR30_008417</name>
</gene>
<dbReference type="AlphaFoldDB" id="A0A7W0CTH2"/>
<protein>
    <submittedName>
        <fullName evidence="1">Uncharacterized protein</fullName>
    </submittedName>
</protein>
<accession>A0A7W0CTH2</accession>